<evidence type="ECO:0000313" key="3">
    <source>
        <dbReference type="Proteomes" id="UP000675994"/>
    </source>
</evidence>
<dbReference type="Proteomes" id="UP000675994">
    <property type="component" value="Chromosome"/>
</dbReference>
<protein>
    <recommendedName>
        <fullName evidence="4">Lipoprotein</fullName>
    </recommendedName>
</protein>
<dbReference type="RefSeq" id="WP_164715559.1">
    <property type="nucleotide sequence ID" value="NZ_CP063367.1"/>
</dbReference>
<evidence type="ECO:0008006" key="4">
    <source>
        <dbReference type="Google" id="ProtNLM"/>
    </source>
</evidence>
<dbReference type="GeneID" id="77324036"/>
<feature type="transmembrane region" description="Helical" evidence="1">
    <location>
        <begin position="7"/>
        <end position="29"/>
    </location>
</feature>
<proteinExistence type="predicted"/>
<keyword evidence="1" id="KW-0472">Membrane</keyword>
<reference evidence="2" key="1">
    <citation type="journal article" date="2021" name="Front. Microbiol.">
        <title>Presence and Characterization of a Novel cfr-Carrying Tn558 Transposon Derivative in Staphylococcus delphini Isolated From Retail Food.</title>
        <authorList>
            <person name="Zhang F."/>
            <person name="Wu S."/>
            <person name="Huang J."/>
            <person name="Yang R."/>
            <person name="Zhang J."/>
            <person name="Lei T."/>
            <person name="Dai J."/>
            <person name="Ding Y."/>
            <person name="Xue L."/>
            <person name="Wang J."/>
            <person name="Chen M."/>
            <person name="Wu Q."/>
        </authorList>
    </citation>
    <scope>NUCLEOTIDE SEQUENCE</scope>
    <source>
        <strain evidence="2">2794-1</strain>
    </source>
</reference>
<name>A0AAQ0D7Z2_9STAP</name>
<evidence type="ECO:0000256" key="1">
    <source>
        <dbReference type="SAM" id="Phobius"/>
    </source>
</evidence>
<keyword evidence="1" id="KW-0812">Transmembrane</keyword>
<accession>A0AAQ0D7Z2</accession>
<dbReference type="AlphaFoldDB" id="A0AAQ0D7Z2"/>
<dbReference type="PROSITE" id="PS51257">
    <property type="entry name" value="PROKAR_LIPOPROTEIN"/>
    <property type="match status" value="1"/>
</dbReference>
<dbReference type="EMBL" id="CP063367">
    <property type="protein sequence ID" value="QUM69730.1"/>
    <property type="molecule type" value="Genomic_DNA"/>
</dbReference>
<organism evidence="2 3">
    <name type="scientific">Staphylococcus delphini</name>
    <dbReference type="NCBI Taxonomy" id="53344"/>
    <lineage>
        <taxon>Bacteria</taxon>
        <taxon>Bacillati</taxon>
        <taxon>Bacillota</taxon>
        <taxon>Bacilli</taxon>
        <taxon>Bacillales</taxon>
        <taxon>Staphylococcaceae</taxon>
        <taxon>Staphylococcus</taxon>
        <taxon>Staphylococcus intermedius group</taxon>
    </lineage>
</organism>
<keyword evidence="1" id="KW-1133">Transmembrane helix</keyword>
<sequence length="47" mass="5234">MTQFYKVSAYIFGGVAVAVLSGVACLTYRQYQADESLVNDDFITYSK</sequence>
<gene>
    <name evidence="2" type="ORF">IPU22_01920</name>
</gene>
<evidence type="ECO:0000313" key="2">
    <source>
        <dbReference type="EMBL" id="QUM69730.1"/>
    </source>
</evidence>